<keyword evidence="2" id="KW-1133">Transmembrane helix</keyword>
<organism evidence="3 4">
    <name type="scientific">Trichinella papuae</name>
    <dbReference type="NCBI Taxonomy" id="268474"/>
    <lineage>
        <taxon>Eukaryota</taxon>
        <taxon>Metazoa</taxon>
        <taxon>Ecdysozoa</taxon>
        <taxon>Nematoda</taxon>
        <taxon>Enoplea</taxon>
        <taxon>Dorylaimia</taxon>
        <taxon>Trichinellida</taxon>
        <taxon>Trichinellidae</taxon>
        <taxon>Trichinella</taxon>
    </lineage>
</organism>
<feature type="region of interest" description="Disordered" evidence="1">
    <location>
        <begin position="1"/>
        <end position="89"/>
    </location>
</feature>
<proteinExistence type="predicted"/>
<evidence type="ECO:0000256" key="1">
    <source>
        <dbReference type="SAM" id="MobiDB-lite"/>
    </source>
</evidence>
<accession>A0A0V1M341</accession>
<feature type="non-terminal residue" evidence="3">
    <location>
        <position position="1"/>
    </location>
</feature>
<evidence type="ECO:0000313" key="3">
    <source>
        <dbReference type="EMBL" id="KRZ66308.1"/>
    </source>
</evidence>
<sequence>LISGGHEEAKSASGEAGFPEAPRSTNEEVHEEPLSNEADNPRSRDVEEAKSSSRKVGDVEAPNSSEKTAIEQSSSITADGTSSISEFNSESALEDARMIKAQSSTKENLLEQASSITALDHGSKGLEEANSDSSEDQIMEVKSLSEETATKQLTSLRNKHSCCDQTLEIDLKEFAFYDVFDRLCKEIYGKAPPLDEDGGNSKHDRETCTAMGDTDDFRRRRDAGDMFARKQSYSFSTDDYLKDEVPGKASTLGAHRKRSKNDEQTKAVSGKVGICEKKPRDHHLDVVAGDMWQQNDEFYYAFTAIVLFIAAFVLPAWAVFVLFYVFYFMCTNLLPMQNTHFCSKTGSVQSIVIVRIVRISHEYYCFVFFEDVRYTKICNVTPERDILHTLLRTICKLLNVICYTCYL</sequence>
<evidence type="ECO:0000256" key="2">
    <source>
        <dbReference type="SAM" id="Phobius"/>
    </source>
</evidence>
<dbReference type="OrthoDB" id="5938988at2759"/>
<comment type="caution">
    <text evidence="3">The sequence shown here is derived from an EMBL/GenBank/DDBJ whole genome shotgun (WGS) entry which is preliminary data.</text>
</comment>
<feature type="transmembrane region" description="Helical" evidence="2">
    <location>
        <begin position="298"/>
        <end position="327"/>
    </location>
</feature>
<keyword evidence="2" id="KW-0472">Membrane</keyword>
<protein>
    <submittedName>
        <fullName evidence="3">Uncharacterized protein</fullName>
    </submittedName>
</protein>
<feature type="compositionally biased region" description="Basic and acidic residues" evidence="1">
    <location>
        <begin position="25"/>
        <end position="58"/>
    </location>
</feature>
<feature type="compositionally biased region" description="Basic and acidic residues" evidence="1">
    <location>
        <begin position="1"/>
        <end position="10"/>
    </location>
</feature>
<evidence type="ECO:0000313" key="4">
    <source>
        <dbReference type="Proteomes" id="UP000054843"/>
    </source>
</evidence>
<dbReference type="Proteomes" id="UP000054843">
    <property type="component" value="Unassembled WGS sequence"/>
</dbReference>
<reference evidence="3 4" key="1">
    <citation type="submission" date="2015-01" db="EMBL/GenBank/DDBJ databases">
        <title>Evolution of Trichinella species and genotypes.</title>
        <authorList>
            <person name="Korhonen P.K."/>
            <person name="Edoardo P."/>
            <person name="Giuseppe L.R."/>
            <person name="Gasser R.B."/>
        </authorList>
    </citation>
    <scope>NUCLEOTIDE SEQUENCE [LARGE SCALE GENOMIC DNA]</scope>
    <source>
        <strain evidence="3">ISS1980</strain>
    </source>
</reference>
<keyword evidence="4" id="KW-1185">Reference proteome</keyword>
<gene>
    <name evidence="3" type="ORF">T10_8183</name>
</gene>
<keyword evidence="2" id="KW-0812">Transmembrane</keyword>
<feature type="compositionally biased region" description="Polar residues" evidence="1">
    <location>
        <begin position="62"/>
        <end position="89"/>
    </location>
</feature>
<dbReference type="AlphaFoldDB" id="A0A0V1M341"/>
<name>A0A0V1M341_9BILA</name>
<dbReference type="EMBL" id="JYDO01000251">
    <property type="protein sequence ID" value="KRZ66308.1"/>
    <property type="molecule type" value="Genomic_DNA"/>
</dbReference>